<dbReference type="AlphaFoldDB" id="A0A433T1I7"/>
<dbReference type="OrthoDB" id="10599534at2759"/>
<dbReference type="EMBL" id="RQTK01000744">
    <property type="protein sequence ID" value="RUS75410.1"/>
    <property type="molecule type" value="Genomic_DNA"/>
</dbReference>
<accession>A0A433T1I7</accession>
<evidence type="ECO:0000313" key="1">
    <source>
        <dbReference type="EMBL" id="RUS75410.1"/>
    </source>
</evidence>
<reference evidence="1 2" key="1">
    <citation type="submission" date="2019-01" db="EMBL/GenBank/DDBJ databases">
        <title>A draft genome assembly of the solar-powered sea slug Elysia chlorotica.</title>
        <authorList>
            <person name="Cai H."/>
            <person name="Li Q."/>
            <person name="Fang X."/>
            <person name="Li J."/>
            <person name="Curtis N.E."/>
            <person name="Altenburger A."/>
            <person name="Shibata T."/>
            <person name="Feng M."/>
            <person name="Maeda T."/>
            <person name="Schwartz J.A."/>
            <person name="Shigenobu S."/>
            <person name="Lundholm N."/>
            <person name="Nishiyama T."/>
            <person name="Yang H."/>
            <person name="Hasebe M."/>
            <person name="Li S."/>
            <person name="Pierce S.K."/>
            <person name="Wang J."/>
        </authorList>
    </citation>
    <scope>NUCLEOTIDE SEQUENCE [LARGE SCALE GENOMIC DNA]</scope>
    <source>
        <strain evidence="1">EC2010</strain>
        <tissue evidence="1">Whole organism of an adult</tissue>
    </source>
</reference>
<keyword evidence="2" id="KW-1185">Reference proteome</keyword>
<name>A0A433T1I7_ELYCH</name>
<dbReference type="Proteomes" id="UP000271974">
    <property type="component" value="Unassembled WGS sequence"/>
</dbReference>
<feature type="non-terminal residue" evidence="1">
    <location>
        <position position="1"/>
    </location>
</feature>
<feature type="non-terminal residue" evidence="1">
    <location>
        <position position="106"/>
    </location>
</feature>
<protein>
    <submittedName>
        <fullName evidence="1">Uncharacterized protein</fullName>
    </submittedName>
</protein>
<proteinExistence type="predicted"/>
<comment type="caution">
    <text evidence="1">The sequence shown here is derived from an EMBL/GenBank/DDBJ whole genome shotgun (WGS) entry which is preliminary data.</text>
</comment>
<gene>
    <name evidence="1" type="ORF">EGW08_016821</name>
</gene>
<sequence>VEHDLWSAVPTRGHILCEETSVVVVRVCHTGQTKITDLGRLGKKNITCCVEEKVAGLQVSVQYVGRVDVFETTQDLVQEVTHMVIAQLLGLEKFVHVRFHQTLNNV</sequence>
<evidence type="ECO:0000313" key="2">
    <source>
        <dbReference type="Proteomes" id="UP000271974"/>
    </source>
</evidence>
<organism evidence="1 2">
    <name type="scientific">Elysia chlorotica</name>
    <name type="common">Eastern emerald elysia</name>
    <name type="synonym">Sea slug</name>
    <dbReference type="NCBI Taxonomy" id="188477"/>
    <lineage>
        <taxon>Eukaryota</taxon>
        <taxon>Metazoa</taxon>
        <taxon>Spiralia</taxon>
        <taxon>Lophotrochozoa</taxon>
        <taxon>Mollusca</taxon>
        <taxon>Gastropoda</taxon>
        <taxon>Heterobranchia</taxon>
        <taxon>Euthyneura</taxon>
        <taxon>Panpulmonata</taxon>
        <taxon>Sacoglossa</taxon>
        <taxon>Placobranchoidea</taxon>
        <taxon>Plakobranchidae</taxon>
        <taxon>Elysia</taxon>
    </lineage>
</organism>